<dbReference type="KEGG" id="yrb:UGYR_00695"/>
<feature type="binding site" evidence="5">
    <location>
        <position position="76"/>
    </location>
    <ligand>
        <name>Zn(2+)</name>
        <dbReference type="ChEBI" id="CHEBI:29105"/>
    </ligand>
</feature>
<protein>
    <recommendedName>
        <fullName evidence="5">Hydrogenase maturation factor HypA</fullName>
    </recommendedName>
</protein>
<dbReference type="InterPro" id="IPR000688">
    <property type="entry name" value="HypA/HybF"/>
</dbReference>
<reference evidence="7 8" key="2">
    <citation type="submission" date="2018-06" db="EMBL/GenBank/DDBJ databases">
        <authorList>
            <consortium name="Pathogen Informatics"/>
            <person name="Doyle S."/>
        </authorList>
    </citation>
    <scope>NUCLEOTIDE SEQUENCE [LARGE SCALE GENOMIC DNA]</scope>
    <source>
        <strain evidence="7 8">NCTC10476</strain>
    </source>
</reference>
<dbReference type="PROSITE" id="PS01249">
    <property type="entry name" value="HYPA"/>
    <property type="match status" value="1"/>
</dbReference>
<organism evidence="6">
    <name type="scientific">Yersinia ruckeri</name>
    <dbReference type="NCBI Taxonomy" id="29486"/>
    <lineage>
        <taxon>Bacteria</taxon>
        <taxon>Pseudomonadati</taxon>
        <taxon>Pseudomonadota</taxon>
        <taxon>Gammaproteobacteria</taxon>
        <taxon>Enterobacterales</taxon>
        <taxon>Yersiniaceae</taxon>
        <taxon>Yersinia</taxon>
    </lineage>
</organism>
<accession>A0A085U8B4</accession>
<dbReference type="EMBL" id="UHJG01000001">
    <property type="protein sequence ID" value="SUP99340.1"/>
    <property type="molecule type" value="Genomic_DNA"/>
</dbReference>
<dbReference type="PANTHER" id="PTHR34535:SF3">
    <property type="entry name" value="HYDROGENASE MATURATION FACTOR HYPA"/>
    <property type="match status" value="1"/>
</dbReference>
<proteinExistence type="inferred from homology"/>
<dbReference type="Pfam" id="PF01155">
    <property type="entry name" value="HypA"/>
    <property type="match status" value="1"/>
</dbReference>
<dbReference type="FunFam" id="3.30.2320.80:FF:000001">
    <property type="entry name" value="Hydrogenase maturation factor HypA"/>
    <property type="match status" value="1"/>
</dbReference>
<keyword evidence="4 5" id="KW-0862">Zinc</keyword>
<dbReference type="NCBIfam" id="NF002979">
    <property type="entry name" value="PRK03681.1"/>
    <property type="match status" value="1"/>
</dbReference>
<evidence type="ECO:0000256" key="3">
    <source>
        <dbReference type="ARBA" id="ARBA00022723"/>
    </source>
</evidence>
<dbReference type="OrthoDB" id="288014at2"/>
<dbReference type="eggNOG" id="COG0375">
    <property type="taxonomic scope" value="Bacteria"/>
</dbReference>
<sequence length="114" mass="12712">MHEITLCQNAVEIMQQFGQENNARRITAVWMDIGAFSCVEPEAVKFCFELVCRQTLAEGCTLHLNTPAADSWCHDCQQQVSLLSPGVLLCPQCGGRNLRVSADDGMKIKRIEIE</sequence>
<feature type="binding site" evidence="5">
    <location>
        <position position="2"/>
    </location>
    <ligand>
        <name>Ni(2+)</name>
        <dbReference type="ChEBI" id="CHEBI:49786"/>
    </ligand>
</feature>
<dbReference type="HAMAP" id="MF_00213">
    <property type="entry name" value="HypA_HybF"/>
    <property type="match status" value="1"/>
</dbReference>
<dbReference type="STRING" id="29486.UGYR_00695"/>
<evidence type="ECO:0000313" key="6">
    <source>
        <dbReference type="EMBL" id="CEK27319.1"/>
    </source>
</evidence>
<evidence type="ECO:0000256" key="2">
    <source>
        <dbReference type="ARBA" id="ARBA00022596"/>
    </source>
</evidence>
<evidence type="ECO:0000256" key="5">
    <source>
        <dbReference type="HAMAP-Rule" id="MF_00213"/>
    </source>
</evidence>
<comment type="similarity">
    <text evidence="1 5">Belongs to the HypA/HybF family.</text>
</comment>
<dbReference type="EMBL" id="LN681231">
    <property type="protein sequence ID" value="CEK27319.1"/>
    <property type="molecule type" value="Genomic_DNA"/>
</dbReference>
<comment type="function">
    <text evidence="5">Involved in the maturation of [NiFe] hydrogenases. Required for nickel insertion into the metal center of the hydrogenase.</text>
</comment>
<dbReference type="NCBIfam" id="NF009046">
    <property type="entry name" value="PRK12380.1"/>
    <property type="match status" value="1"/>
</dbReference>
<dbReference type="GO" id="GO:0016151">
    <property type="term" value="F:nickel cation binding"/>
    <property type="evidence" value="ECO:0007669"/>
    <property type="project" value="UniProtKB-UniRule"/>
</dbReference>
<evidence type="ECO:0000313" key="7">
    <source>
        <dbReference type="EMBL" id="SUP99340.1"/>
    </source>
</evidence>
<dbReference type="PIRSF" id="PIRSF004761">
    <property type="entry name" value="Hydrgn_mat_HypA"/>
    <property type="match status" value="1"/>
</dbReference>
<dbReference type="GeneID" id="66879270"/>
<dbReference type="RefSeq" id="WP_004720666.1">
    <property type="nucleotide sequence ID" value="NZ_CABIHR010000031.1"/>
</dbReference>
<dbReference type="Gene3D" id="3.30.2320.80">
    <property type="match status" value="1"/>
</dbReference>
<reference evidence="6" key="1">
    <citation type="journal article" date="2015" name="Genome Announc.">
        <title>Complete Genome Sequence of Yersinia ruckeri Strain CSF007-82, Etiologic Agent of Red Mouth Disease in Salmonid Fish.</title>
        <authorList>
            <person name="Nelson M.C."/>
            <person name="LaPatra S.E."/>
            <person name="Welch T.J."/>
            <person name="Graf J."/>
        </authorList>
    </citation>
    <scope>NUCLEOTIDE SEQUENCE</scope>
    <source>
        <strain evidence="6">CSF007-82</strain>
    </source>
</reference>
<feature type="binding site" evidence="5">
    <location>
        <position position="93"/>
    </location>
    <ligand>
        <name>Zn(2+)</name>
        <dbReference type="ChEBI" id="CHEBI:29105"/>
    </ligand>
</feature>
<evidence type="ECO:0000313" key="8">
    <source>
        <dbReference type="Proteomes" id="UP000255169"/>
    </source>
</evidence>
<name>A0A085U8B4_YERRU</name>
<feature type="binding site" evidence="5">
    <location>
        <position position="73"/>
    </location>
    <ligand>
        <name>Zn(2+)</name>
        <dbReference type="ChEBI" id="CHEBI:29105"/>
    </ligand>
</feature>
<dbReference type="GO" id="GO:0051604">
    <property type="term" value="P:protein maturation"/>
    <property type="evidence" value="ECO:0007669"/>
    <property type="project" value="InterPro"/>
</dbReference>
<keyword evidence="8" id="KW-1185">Reference proteome</keyword>
<keyword evidence="3 5" id="KW-0479">Metal-binding</keyword>
<evidence type="ECO:0000256" key="4">
    <source>
        <dbReference type="ARBA" id="ARBA00022833"/>
    </source>
</evidence>
<dbReference type="PANTHER" id="PTHR34535">
    <property type="entry name" value="HYDROGENASE MATURATION FACTOR HYPA"/>
    <property type="match status" value="1"/>
</dbReference>
<feature type="binding site" evidence="5">
    <location>
        <position position="90"/>
    </location>
    <ligand>
        <name>Zn(2+)</name>
        <dbReference type="ChEBI" id="CHEBI:29105"/>
    </ligand>
</feature>
<dbReference type="NCBIfam" id="TIGR00100">
    <property type="entry name" value="hypA"/>
    <property type="match status" value="1"/>
</dbReference>
<dbReference type="InterPro" id="IPR020538">
    <property type="entry name" value="Hydgase_Ni_incorp_HypA/HybF_CS"/>
</dbReference>
<dbReference type="GO" id="GO:0016530">
    <property type="term" value="F:metallochaperone activity"/>
    <property type="evidence" value="ECO:0007669"/>
    <property type="project" value="UniProtKB-ARBA"/>
</dbReference>
<keyword evidence="2 5" id="KW-0533">Nickel</keyword>
<dbReference type="GO" id="GO:0008270">
    <property type="term" value="F:zinc ion binding"/>
    <property type="evidence" value="ECO:0007669"/>
    <property type="project" value="UniProtKB-UniRule"/>
</dbReference>
<gene>
    <name evidence="5 7" type="primary">hypA</name>
    <name evidence="6" type="ORF">CSF007_7815</name>
    <name evidence="7" type="ORF">NCTC10476_00570</name>
</gene>
<dbReference type="AlphaFoldDB" id="A0A085U8B4"/>
<dbReference type="Proteomes" id="UP000255169">
    <property type="component" value="Unassembled WGS sequence"/>
</dbReference>
<evidence type="ECO:0000256" key="1">
    <source>
        <dbReference type="ARBA" id="ARBA00010748"/>
    </source>
</evidence>
<dbReference type="PATRIC" id="fig|29486.44.peg.1211"/>